<organism evidence="8 9">
    <name type="scientific">Micromonospora polyrhachis</name>
    <dbReference type="NCBI Taxonomy" id="1282883"/>
    <lineage>
        <taxon>Bacteria</taxon>
        <taxon>Bacillati</taxon>
        <taxon>Actinomycetota</taxon>
        <taxon>Actinomycetes</taxon>
        <taxon>Micromonosporales</taxon>
        <taxon>Micromonosporaceae</taxon>
        <taxon>Micromonospora</taxon>
    </lineage>
</organism>
<accession>A0A7W7WRY9</accession>
<dbReference type="CDD" id="cd15831">
    <property type="entry name" value="BTAD"/>
    <property type="match status" value="1"/>
</dbReference>
<keyword evidence="2" id="KW-0805">Transcription regulation</keyword>
<evidence type="ECO:0000256" key="1">
    <source>
        <dbReference type="ARBA" id="ARBA00005820"/>
    </source>
</evidence>
<dbReference type="GO" id="GO:0000160">
    <property type="term" value="P:phosphorelay signal transduction system"/>
    <property type="evidence" value="ECO:0007669"/>
    <property type="project" value="InterPro"/>
</dbReference>
<proteinExistence type="inferred from homology"/>
<dbReference type="GO" id="GO:0043531">
    <property type="term" value="F:ADP binding"/>
    <property type="evidence" value="ECO:0007669"/>
    <property type="project" value="InterPro"/>
</dbReference>
<comment type="caution">
    <text evidence="8">The sequence shown here is derived from an EMBL/GenBank/DDBJ whole genome shotgun (WGS) entry which is preliminary data.</text>
</comment>
<dbReference type="InterPro" id="IPR051677">
    <property type="entry name" value="AfsR-DnrI-RedD_regulator"/>
</dbReference>
<keyword evidence="9" id="KW-1185">Reference proteome</keyword>
<evidence type="ECO:0000313" key="9">
    <source>
        <dbReference type="Proteomes" id="UP000578819"/>
    </source>
</evidence>
<dbReference type="PANTHER" id="PTHR35807:SF1">
    <property type="entry name" value="TRANSCRIPTIONAL REGULATOR REDD"/>
    <property type="match status" value="1"/>
</dbReference>
<dbReference type="InterPro" id="IPR036388">
    <property type="entry name" value="WH-like_DNA-bd_sf"/>
</dbReference>
<evidence type="ECO:0000259" key="7">
    <source>
        <dbReference type="PROSITE" id="PS51755"/>
    </source>
</evidence>
<sequence length="638" mass="68361">MALTFRVLGTPCVHRDGQPLRLPAGRPTALLVTLLVHTNQPVPVGTLVDELWGHRPPPSAVANLRSHISQLRTLLSGSTPGPPRLIAGTGGYQLRTHRGELDAVEFDRLVSDGHSALGRGELTTATTTLQQALAMWPTPMPAAPTGGPMVTAALDRLRERRIGALEAYFACHLELWAGNCTDLVARLRAHVAENPLRERAWAQLMTVLYRLGDIAGALEAFTAVQSILATDLGVQPSAELYGLRQAMLRRDPHLLHPRQRSADRSAGAVSRDSSPARIAGGVPTEATASIVPHELPYDVDTFVGRTIESTRLHTTLTGVGDRPITVTISGTPGIGKSALAIRASAAVLDHFPDGQIYLDLGGSELETPPLAPAELSARLVRSLRGPTTPTPTTLAEARALVRSLLFGRRVLLVLDNVADPAQVADLLPVRGGSALLLTARSRLSAIGGPHLRLGPLAEADAVELLLRSAGPHRINDGPADVVVDLCERLPLTVRTAGSRLAQHPHRSVASLAARLRDERHRLDELAIRSRLAASYRSLGDTAVAFRRLGLLRFGPVTADVLAALLDTTPDRAGVTLDRLVEAQLVDPVDAGRFRMSRLLWLYAAELAADDPQEVRDAAVRRIRSGHCPGQETPAFSSR</sequence>
<dbReference type="SMART" id="SM01043">
    <property type="entry name" value="BTAD"/>
    <property type="match status" value="1"/>
</dbReference>
<keyword evidence="3 5" id="KW-0238">DNA-binding</keyword>
<dbReference type="SUPFAM" id="SSF48452">
    <property type="entry name" value="TPR-like"/>
    <property type="match status" value="1"/>
</dbReference>
<keyword evidence="4" id="KW-0804">Transcription</keyword>
<protein>
    <submittedName>
        <fullName evidence="8">DNA-binding SARP family transcriptional activator</fullName>
    </submittedName>
</protein>
<dbReference type="AlphaFoldDB" id="A0A7W7WRY9"/>
<feature type="region of interest" description="Disordered" evidence="6">
    <location>
        <begin position="257"/>
        <end position="280"/>
    </location>
</feature>
<dbReference type="InterPro" id="IPR016032">
    <property type="entry name" value="Sig_transdc_resp-reg_C-effctor"/>
</dbReference>
<evidence type="ECO:0000256" key="4">
    <source>
        <dbReference type="ARBA" id="ARBA00023163"/>
    </source>
</evidence>
<dbReference type="Gene3D" id="1.10.10.10">
    <property type="entry name" value="Winged helix-like DNA-binding domain superfamily/Winged helix DNA-binding domain"/>
    <property type="match status" value="1"/>
</dbReference>
<dbReference type="GO" id="GO:0003677">
    <property type="term" value="F:DNA binding"/>
    <property type="evidence" value="ECO:0007669"/>
    <property type="project" value="UniProtKB-UniRule"/>
</dbReference>
<dbReference type="Proteomes" id="UP000578819">
    <property type="component" value="Unassembled WGS sequence"/>
</dbReference>
<dbReference type="PRINTS" id="PR00364">
    <property type="entry name" value="DISEASERSIST"/>
</dbReference>
<dbReference type="EMBL" id="JACHJW010000001">
    <property type="protein sequence ID" value="MBB4961756.1"/>
    <property type="molecule type" value="Genomic_DNA"/>
</dbReference>
<evidence type="ECO:0000256" key="5">
    <source>
        <dbReference type="PROSITE-ProRule" id="PRU01091"/>
    </source>
</evidence>
<feature type="DNA-binding region" description="OmpR/PhoB-type" evidence="5">
    <location>
        <begin position="1"/>
        <end position="96"/>
    </location>
</feature>
<evidence type="ECO:0000313" key="8">
    <source>
        <dbReference type="EMBL" id="MBB4961756.1"/>
    </source>
</evidence>
<name>A0A7W7WRY9_9ACTN</name>
<dbReference type="InterPro" id="IPR011990">
    <property type="entry name" value="TPR-like_helical_dom_sf"/>
</dbReference>
<evidence type="ECO:0000256" key="3">
    <source>
        <dbReference type="ARBA" id="ARBA00023125"/>
    </source>
</evidence>
<dbReference type="PANTHER" id="PTHR35807">
    <property type="entry name" value="TRANSCRIPTIONAL REGULATOR REDD-RELATED"/>
    <property type="match status" value="1"/>
</dbReference>
<evidence type="ECO:0000256" key="2">
    <source>
        <dbReference type="ARBA" id="ARBA00023015"/>
    </source>
</evidence>
<dbReference type="Pfam" id="PF03704">
    <property type="entry name" value="BTAD"/>
    <property type="match status" value="1"/>
</dbReference>
<reference evidence="8 9" key="1">
    <citation type="submission" date="2020-08" db="EMBL/GenBank/DDBJ databases">
        <title>Sequencing the genomes of 1000 actinobacteria strains.</title>
        <authorList>
            <person name="Klenk H.-P."/>
        </authorList>
    </citation>
    <scope>NUCLEOTIDE SEQUENCE [LARGE SCALE GENOMIC DNA]</scope>
    <source>
        <strain evidence="8 9">DSM 45886</strain>
    </source>
</reference>
<dbReference type="SUPFAM" id="SSF52540">
    <property type="entry name" value="P-loop containing nucleoside triphosphate hydrolases"/>
    <property type="match status" value="1"/>
</dbReference>
<feature type="domain" description="OmpR/PhoB-type" evidence="7">
    <location>
        <begin position="1"/>
        <end position="96"/>
    </location>
</feature>
<dbReference type="RefSeq" id="WP_184537509.1">
    <property type="nucleotide sequence ID" value="NZ_JACHJW010000001.1"/>
</dbReference>
<gene>
    <name evidence="8" type="ORF">FHR38_005489</name>
</gene>
<dbReference type="Gene3D" id="1.25.40.10">
    <property type="entry name" value="Tetratricopeptide repeat domain"/>
    <property type="match status" value="1"/>
</dbReference>
<dbReference type="InterPro" id="IPR027417">
    <property type="entry name" value="P-loop_NTPase"/>
</dbReference>
<dbReference type="Gene3D" id="3.40.50.300">
    <property type="entry name" value="P-loop containing nucleotide triphosphate hydrolases"/>
    <property type="match status" value="1"/>
</dbReference>
<dbReference type="InterPro" id="IPR001867">
    <property type="entry name" value="OmpR/PhoB-type_DNA-bd"/>
</dbReference>
<dbReference type="GO" id="GO:0006355">
    <property type="term" value="P:regulation of DNA-templated transcription"/>
    <property type="evidence" value="ECO:0007669"/>
    <property type="project" value="InterPro"/>
</dbReference>
<dbReference type="SUPFAM" id="SSF46894">
    <property type="entry name" value="C-terminal effector domain of the bipartite response regulators"/>
    <property type="match status" value="1"/>
</dbReference>
<evidence type="ECO:0000256" key="6">
    <source>
        <dbReference type="SAM" id="MobiDB-lite"/>
    </source>
</evidence>
<dbReference type="SMART" id="SM00862">
    <property type="entry name" value="Trans_reg_C"/>
    <property type="match status" value="1"/>
</dbReference>
<dbReference type="InterPro" id="IPR005158">
    <property type="entry name" value="BTAD"/>
</dbReference>
<comment type="similarity">
    <text evidence="1">Belongs to the AfsR/DnrI/RedD regulatory family.</text>
</comment>
<dbReference type="PROSITE" id="PS51755">
    <property type="entry name" value="OMPR_PHOB"/>
    <property type="match status" value="1"/>
</dbReference>